<feature type="binding site" evidence="9">
    <location>
        <position position="175"/>
    </location>
    <ligand>
        <name>IMP</name>
        <dbReference type="ChEBI" id="CHEBI:58053"/>
        <note>ligand shared between dimeric partners</note>
    </ligand>
</feature>
<dbReference type="GO" id="GO:0046040">
    <property type="term" value="P:IMP metabolic process"/>
    <property type="evidence" value="ECO:0007669"/>
    <property type="project" value="TreeGrafter"/>
</dbReference>
<comment type="subunit">
    <text evidence="1 9">Homodimer.</text>
</comment>
<keyword evidence="4 9" id="KW-0547">Nucleotide-binding</keyword>
<dbReference type="CDD" id="cd03108">
    <property type="entry name" value="AdSS"/>
    <property type="match status" value="1"/>
</dbReference>
<protein>
    <recommendedName>
        <fullName evidence="9 11">Adenylosuccinate synthetase</fullName>
        <shortName evidence="9">AMPSase</shortName>
        <shortName evidence="9">AdSS</shortName>
        <ecNumber evidence="9 11">6.3.4.4</ecNumber>
    </recommendedName>
    <alternativeName>
        <fullName evidence="9">IMP--aspartate ligase</fullName>
    </alternativeName>
</protein>
<dbReference type="GO" id="GO:0044208">
    <property type="term" value="P:'de novo' AMP biosynthetic process"/>
    <property type="evidence" value="ECO:0007669"/>
    <property type="project" value="UniProtKB-UniRule"/>
</dbReference>
<feature type="binding site" evidence="9">
    <location>
        <position position="39"/>
    </location>
    <ligand>
        <name>Mg(2+)</name>
        <dbReference type="ChEBI" id="CHEBI:18420"/>
    </ligand>
</feature>
<evidence type="ECO:0000313" key="12">
    <source>
        <dbReference type="EnsemblMetazoa" id="SMAR013049-PA"/>
    </source>
</evidence>
<comment type="subcellular location">
    <subcellularLocation>
        <location evidence="9">Cytoplasm</location>
    </subcellularLocation>
</comment>
<feature type="binding site" evidence="9">
    <location>
        <position position="253"/>
    </location>
    <ligand>
        <name>IMP</name>
        <dbReference type="ChEBI" id="CHEBI:58053"/>
    </ligand>
</feature>
<dbReference type="FunFam" id="3.90.170.10:FF:000001">
    <property type="entry name" value="Adenylosuccinate synthetase"/>
    <property type="match status" value="1"/>
</dbReference>
<dbReference type="Gene3D" id="1.10.300.10">
    <property type="entry name" value="Adenylosuccinate Synthetase, subunit A, domain 2"/>
    <property type="match status" value="1"/>
</dbReference>
<evidence type="ECO:0000256" key="8">
    <source>
        <dbReference type="ARBA" id="ARBA00050432"/>
    </source>
</evidence>
<comment type="catalytic activity">
    <reaction evidence="8 9 11">
        <text>IMP + L-aspartate + GTP = N(6)-(1,2-dicarboxyethyl)-AMP + GDP + phosphate + 2 H(+)</text>
        <dbReference type="Rhea" id="RHEA:15753"/>
        <dbReference type="ChEBI" id="CHEBI:15378"/>
        <dbReference type="ChEBI" id="CHEBI:29991"/>
        <dbReference type="ChEBI" id="CHEBI:37565"/>
        <dbReference type="ChEBI" id="CHEBI:43474"/>
        <dbReference type="ChEBI" id="CHEBI:57567"/>
        <dbReference type="ChEBI" id="CHEBI:58053"/>
        <dbReference type="ChEBI" id="CHEBI:58189"/>
        <dbReference type="EC" id="6.3.4.4"/>
    </reaction>
</comment>
<dbReference type="PhylomeDB" id="T1JGS5"/>
<dbReference type="GO" id="GO:0000287">
    <property type="term" value="F:magnesium ion binding"/>
    <property type="evidence" value="ECO:0007669"/>
    <property type="project" value="UniProtKB-UniRule"/>
</dbReference>
<feature type="binding site" evidence="9">
    <location>
        <position position="334"/>
    </location>
    <ligand>
        <name>GTP</name>
        <dbReference type="ChEBI" id="CHEBI:37565"/>
    </ligand>
</feature>
<dbReference type="InterPro" id="IPR018220">
    <property type="entry name" value="Adenylosuccin_syn_GTP-bd"/>
</dbReference>
<evidence type="ECO:0000256" key="5">
    <source>
        <dbReference type="ARBA" id="ARBA00022755"/>
    </source>
</evidence>
<keyword evidence="7 9" id="KW-0342">GTP-binding</keyword>
<evidence type="ECO:0000256" key="4">
    <source>
        <dbReference type="ARBA" id="ARBA00022741"/>
    </source>
</evidence>
<dbReference type="NCBIfam" id="NF002223">
    <property type="entry name" value="PRK01117.1"/>
    <property type="match status" value="1"/>
</dbReference>
<dbReference type="InterPro" id="IPR027417">
    <property type="entry name" value="P-loop_NTPase"/>
</dbReference>
<dbReference type="PROSITE" id="PS01266">
    <property type="entry name" value="ADENYLOSUCCIN_SYN_1"/>
    <property type="match status" value="1"/>
</dbReference>
<feature type="binding site" evidence="9">
    <location>
        <begin position="328"/>
        <end position="334"/>
    </location>
    <ligand>
        <name>substrate</name>
    </ligand>
</feature>
<keyword evidence="5 9" id="KW-0658">Purine biosynthesis</keyword>
<accession>T1JGS5</accession>
<dbReference type="InterPro" id="IPR042111">
    <property type="entry name" value="Adenylosuccinate_synth_dom3"/>
</dbReference>
<feature type="binding site" evidence="9">
    <location>
        <position position="66"/>
    </location>
    <ligand>
        <name>Mg(2+)</name>
        <dbReference type="ChEBI" id="CHEBI:18420"/>
    </ligand>
</feature>
<dbReference type="AlphaFoldDB" id="T1JGS5"/>
<evidence type="ECO:0000256" key="1">
    <source>
        <dbReference type="ARBA" id="ARBA00011738"/>
    </source>
</evidence>
<comment type="pathway">
    <text evidence="9 11">Purine metabolism; AMP biosynthesis via de novo pathway; AMP from IMP: step 1/2.</text>
</comment>
<feature type="binding site" evidence="9">
    <location>
        <begin position="64"/>
        <end position="67"/>
    </location>
    <ligand>
        <name>IMP</name>
        <dbReference type="ChEBI" id="CHEBI:58053"/>
    </ligand>
</feature>
<feature type="active site" description="Proton acceptor" evidence="9">
    <location>
        <position position="39"/>
    </location>
</feature>
<feature type="binding site" evidence="9">
    <location>
        <begin position="39"/>
        <end position="42"/>
    </location>
    <ligand>
        <name>IMP</name>
        <dbReference type="ChEBI" id="CHEBI:58053"/>
    </ligand>
</feature>
<name>T1JGS5_STRMM</name>
<dbReference type="FunFam" id="1.10.300.10:FF:000002">
    <property type="entry name" value="Adenylosuccinate synthetase, chloroplastic"/>
    <property type="match status" value="1"/>
</dbReference>
<sequence>MATDDFAFLNGAIPTQDQLVAKETSSGSVKVVLGAQWGDEGKGKIVDLLAATADVVCRCQGGNNAGHTVVVNNKTYDFHLLPSGVINPSCISVIGNGVVIHVPGLFDEIEKNEAKGLSNMKERLLISDRAHLVFDLHQQADSQQELEKGKKGRIVIEARTTKKGIGPAYSSKATRNGLRIGDLIGDFEKFSEKYRHLVESYNRMFPTLEVNAEAELQLYKDYANRISPMVADTVNYLHEAIKRNKNIIVEGANAAMLDIDFGTYPYVTSSNCSIGGVCTGLGIPPRSIGEVYGIVKAYTTRVGDGPFPTEQINQIGEDLQKRGGEIGVTTRRKRRCGWLDLVVLRHTNMINGYTSIAVTKLDILDVFEEIKIGVAYIKDGRKLLCFPADLDLLASVQVEYVTLPGWKASTQAVRKFQDLPLNAQNYIKTIEKLLQVPVKWVGVGQSRDSIIHLLYTRGPFFSK</sequence>
<feature type="binding site" evidence="9">
    <location>
        <begin position="360"/>
        <end position="362"/>
    </location>
    <ligand>
        <name>GTP</name>
        <dbReference type="ChEBI" id="CHEBI:37565"/>
    </ligand>
</feature>
<dbReference type="PANTHER" id="PTHR11846:SF0">
    <property type="entry name" value="ADENYLOSUCCINATE SYNTHETASE"/>
    <property type="match status" value="1"/>
</dbReference>
<keyword evidence="3 9" id="KW-0479">Metal-binding</keyword>
<comment type="function">
    <text evidence="9">Plays an important role in the de novo pathway and in the salvage pathway of purine nucleotide biosynthesis. Catalyzes the first commited step in the biosynthesis of AMP from IMP.</text>
</comment>
<dbReference type="eggNOG" id="KOG1355">
    <property type="taxonomic scope" value="Eukaryota"/>
</dbReference>
<dbReference type="HAMAP" id="MF_00011">
    <property type="entry name" value="Adenylosucc_synth"/>
    <property type="match status" value="1"/>
</dbReference>
<dbReference type="HOGENOM" id="CLU_029848_0_0_1"/>
<dbReference type="InterPro" id="IPR042110">
    <property type="entry name" value="Adenylosuccinate_synth_dom2"/>
</dbReference>
<dbReference type="Gene3D" id="3.40.440.10">
    <property type="entry name" value="Adenylosuccinate Synthetase, subunit A, domain 1"/>
    <property type="match status" value="1"/>
</dbReference>
<evidence type="ECO:0000256" key="2">
    <source>
        <dbReference type="ARBA" id="ARBA00022598"/>
    </source>
</evidence>
<dbReference type="GO" id="GO:0004019">
    <property type="term" value="F:adenylosuccinate synthase activity"/>
    <property type="evidence" value="ECO:0007669"/>
    <property type="project" value="UniProtKB-UniRule"/>
</dbReference>
<dbReference type="InterPro" id="IPR033128">
    <property type="entry name" value="Adenylosuccin_syn_Lys_AS"/>
</dbReference>
<proteinExistence type="inferred from homology"/>
<comment type="similarity">
    <text evidence="9 11">Belongs to the adenylosuccinate synthetase family.</text>
</comment>
<feature type="binding site" evidence="9">
    <location>
        <begin position="38"/>
        <end position="44"/>
    </location>
    <ligand>
        <name>GTP</name>
        <dbReference type="ChEBI" id="CHEBI:37565"/>
    </ligand>
</feature>
<dbReference type="InterPro" id="IPR001114">
    <property type="entry name" value="Adenylosuccinate_synthetase"/>
</dbReference>
<dbReference type="InterPro" id="IPR042109">
    <property type="entry name" value="Adenylosuccinate_synth_dom1"/>
</dbReference>
<keyword evidence="6 9" id="KW-0460">Magnesium</keyword>
<keyword evidence="9" id="KW-0963">Cytoplasm</keyword>
<keyword evidence="13" id="KW-1185">Reference proteome</keyword>
<reference evidence="13" key="1">
    <citation type="submission" date="2011-05" db="EMBL/GenBank/DDBJ databases">
        <authorList>
            <person name="Richards S.R."/>
            <person name="Qu J."/>
            <person name="Jiang H."/>
            <person name="Jhangiani S.N."/>
            <person name="Agravi P."/>
            <person name="Goodspeed R."/>
            <person name="Gross S."/>
            <person name="Mandapat C."/>
            <person name="Jackson L."/>
            <person name="Mathew T."/>
            <person name="Pu L."/>
            <person name="Thornton R."/>
            <person name="Saada N."/>
            <person name="Wilczek-Boney K.B."/>
            <person name="Lee S."/>
            <person name="Kovar C."/>
            <person name="Wu Y."/>
            <person name="Scherer S.E."/>
            <person name="Worley K.C."/>
            <person name="Muzny D.M."/>
            <person name="Gibbs R."/>
        </authorList>
    </citation>
    <scope>NUCLEOTIDE SEQUENCE</scope>
    <source>
        <strain evidence="13">Brora</strain>
    </source>
</reference>
<evidence type="ECO:0000313" key="13">
    <source>
        <dbReference type="Proteomes" id="UP000014500"/>
    </source>
</evidence>
<dbReference type="SUPFAM" id="SSF52540">
    <property type="entry name" value="P-loop containing nucleoside triphosphate hydrolases"/>
    <property type="match status" value="1"/>
</dbReference>
<dbReference type="EnsemblMetazoa" id="SMAR013049-RA">
    <property type="protein sequence ID" value="SMAR013049-PA"/>
    <property type="gene ID" value="SMAR013049"/>
</dbReference>
<dbReference type="GO" id="GO:0005525">
    <property type="term" value="F:GTP binding"/>
    <property type="evidence" value="ECO:0007669"/>
    <property type="project" value="UniProtKB-UniRule"/>
</dbReference>
<dbReference type="Pfam" id="PF00709">
    <property type="entry name" value="Adenylsucc_synt"/>
    <property type="match status" value="1"/>
</dbReference>
<dbReference type="GO" id="GO:0005737">
    <property type="term" value="C:cytoplasm"/>
    <property type="evidence" value="ECO:0007669"/>
    <property type="project" value="UniProtKB-SubCell"/>
</dbReference>
<feature type="binding site" evidence="9">
    <location>
        <begin position="442"/>
        <end position="444"/>
    </location>
    <ligand>
        <name>GTP</name>
        <dbReference type="ChEBI" id="CHEBI:37565"/>
    </ligand>
</feature>
<feature type="binding site" evidence="9">
    <location>
        <begin position="66"/>
        <end position="68"/>
    </location>
    <ligand>
        <name>GTP</name>
        <dbReference type="ChEBI" id="CHEBI:37565"/>
    </ligand>
</feature>
<feature type="binding site" evidence="9">
    <location>
        <position position="161"/>
    </location>
    <ligand>
        <name>IMP</name>
        <dbReference type="ChEBI" id="CHEBI:58053"/>
    </ligand>
</feature>
<comment type="cofactor">
    <cofactor evidence="9">
        <name>Mg(2+)</name>
        <dbReference type="ChEBI" id="CHEBI:18420"/>
    </cofactor>
    <text evidence="9">Binds 1 Mg(2+) ion per subunit.</text>
</comment>
<evidence type="ECO:0000256" key="10">
    <source>
        <dbReference type="PROSITE-ProRule" id="PRU10134"/>
    </source>
</evidence>
<feature type="binding site" evidence="9">
    <location>
        <position position="332"/>
    </location>
    <ligand>
        <name>IMP</name>
        <dbReference type="ChEBI" id="CHEBI:58053"/>
    </ligand>
</feature>
<evidence type="ECO:0000256" key="11">
    <source>
        <dbReference type="RuleBase" id="RU000520"/>
    </source>
</evidence>
<dbReference type="Gene3D" id="3.90.170.10">
    <property type="entry name" value="Adenylosuccinate Synthetase, subunit A, domain 3"/>
    <property type="match status" value="1"/>
</dbReference>
<keyword evidence="2 9" id="KW-0436">Ligase</keyword>
<dbReference type="STRING" id="126957.T1JGS5"/>
<evidence type="ECO:0000256" key="9">
    <source>
        <dbReference type="HAMAP-Rule" id="MF_03125"/>
    </source>
</evidence>
<evidence type="ECO:0000256" key="3">
    <source>
        <dbReference type="ARBA" id="ARBA00022723"/>
    </source>
</evidence>
<evidence type="ECO:0000256" key="7">
    <source>
        <dbReference type="ARBA" id="ARBA00023134"/>
    </source>
</evidence>
<comment type="function">
    <text evidence="11">Plays an important role in the de novo pathway of purine nucleotide biosynthesis.</text>
</comment>
<dbReference type="SMART" id="SM00788">
    <property type="entry name" value="Adenylsucc_synt"/>
    <property type="match status" value="1"/>
</dbReference>
<dbReference type="NCBIfam" id="TIGR00184">
    <property type="entry name" value="purA"/>
    <property type="match status" value="1"/>
</dbReference>
<reference evidence="12" key="2">
    <citation type="submission" date="2015-02" db="UniProtKB">
        <authorList>
            <consortium name="EnsemblMetazoa"/>
        </authorList>
    </citation>
    <scope>IDENTIFICATION</scope>
</reference>
<dbReference type="Proteomes" id="UP000014500">
    <property type="component" value="Unassembled WGS sequence"/>
</dbReference>
<dbReference type="EMBL" id="JH432211">
    <property type="status" value="NOT_ANNOTATED_CDS"/>
    <property type="molecule type" value="Genomic_DNA"/>
</dbReference>
<feature type="binding site" evidence="9">
    <location>
        <position position="268"/>
    </location>
    <ligand>
        <name>IMP</name>
        <dbReference type="ChEBI" id="CHEBI:58053"/>
    </ligand>
</feature>
<dbReference type="EC" id="6.3.4.4" evidence="9 11"/>
<dbReference type="UniPathway" id="UPA00075">
    <property type="reaction ID" value="UER00335"/>
</dbReference>
<feature type="active site" description="Proton donor" evidence="9">
    <location>
        <position position="67"/>
    </location>
</feature>
<dbReference type="OMA" id="QSYVRFL"/>
<dbReference type="PANTHER" id="PTHR11846">
    <property type="entry name" value="ADENYLOSUCCINATE SYNTHETASE"/>
    <property type="match status" value="1"/>
</dbReference>
<organism evidence="12 13">
    <name type="scientific">Strigamia maritima</name>
    <name type="common">European centipede</name>
    <name type="synonym">Geophilus maritimus</name>
    <dbReference type="NCBI Taxonomy" id="126957"/>
    <lineage>
        <taxon>Eukaryota</taxon>
        <taxon>Metazoa</taxon>
        <taxon>Ecdysozoa</taxon>
        <taxon>Arthropoda</taxon>
        <taxon>Myriapoda</taxon>
        <taxon>Chilopoda</taxon>
        <taxon>Pleurostigmophora</taxon>
        <taxon>Geophilomorpha</taxon>
        <taxon>Linotaeniidae</taxon>
        <taxon>Strigamia</taxon>
    </lineage>
</organism>
<dbReference type="PROSITE" id="PS00513">
    <property type="entry name" value="ADENYLOSUCCIN_SYN_2"/>
    <property type="match status" value="1"/>
</dbReference>
<feature type="active site" evidence="10">
    <location>
        <position position="172"/>
    </location>
</feature>
<evidence type="ECO:0000256" key="6">
    <source>
        <dbReference type="ARBA" id="ARBA00022842"/>
    </source>
</evidence>